<keyword evidence="9" id="KW-1185">Reference proteome</keyword>
<comment type="subcellular location">
    <subcellularLocation>
        <location evidence="1 6">Membrane</location>
        <topology evidence="1 6">Multi-pass membrane protein</topology>
    </subcellularLocation>
</comment>
<accession>A0A0U9HIM1</accession>
<feature type="transmembrane region" description="Helical" evidence="7">
    <location>
        <begin position="526"/>
        <end position="545"/>
    </location>
</feature>
<dbReference type="Pfam" id="PF00854">
    <property type="entry name" value="PTR2"/>
    <property type="match status" value="1"/>
</dbReference>
<evidence type="ECO:0000256" key="7">
    <source>
        <dbReference type="SAM" id="Phobius"/>
    </source>
</evidence>
<evidence type="ECO:0000256" key="2">
    <source>
        <dbReference type="ARBA" id="ARBA00005982"/>
    </source>
</evidence>
<dbReference type="InterPro" id="IPR000109">
    <property type="entry name" value="POT_fam"/>
</dbReference>
<evidence type="ECO:0000256" key="3">
    <source>
        <dbReference type="ARBA" id="ARBA00022692"/>
    </source>
</evidence>
<dbReference type="InterPro" id="IPR018456">
    <property type="entry name" value="PTR2_symporter_CS"/>
</dbReference>
<feature type="transmembrane region" description="Helical" evidence="7">
    <location>
        <begin position="401"/>
        <end position="423"/>
    </location>
</feature>
<feature type="transmembrane region" description="Helical" evidence="7">
    <location>
        <begin position="130"/>
        <end position="149"/>
    </location>
</feature>
<name>A0A0U9HIM1_KLENI</name>
<gene>
    <name evidence="8" type="ORF">KFL_000570100</name>
</gene>
<keyword evidence="6" id="KW-0813">Transport</keyword>
<proteinExistence type="inferred from homology"/>
<dbReference type="GO" id="GO:0055085">
    <property type="term" value="P:transmembrane transport"/>
    <property type="evidence" value="ECO:0000318"/>
    <property type="project" value="GO_Central"/>
</dbReference>
<organism evidence="8 9">
    <name type="scientific">Klebsormidium nitens</name>
    <name type="common">Green alga</name>
    <name type="synonym">Ulothrix nitens</name>
    <dbReference type="NCBI Taxonomy" id="105231"/>
    <lineage>
        <taxon>Eukaryota</taxon>
        <taxon>Viridiplantae</taxon>
        <taxon>Streptophyta</taxon>
        <taxon>Klebsormidiophyceae</taxon>
        <taxon>Klebsormidiales</taxon>
        <taxon>Klebsormidiaceae</taxon>
        <taxon>Klebsormidium</taxon>
    </lineage>
</organism>
<keyword evidence="4 7" id="KW-1133">Transmembrane helix</keyword>
<dbReference type="PROSITE" id="PS01023">
    <property type="entry name" value="PTR2_2"/>
    <property type="match status" value="1"/>
</dbReference>
<keyword evidence="5 7" id="KW-0472">Membrane</keyword>
<feature type="transmembrane region" description="Helical" evidence="7">
    <location>
        <begin position="199"/>
        <end position="220"/>
    </location>
</feature>
<dbReference type="GO" id="GO:0006857">
    <property type="term" value="P:oligopeptide transport"/>
    <property type="evidence" value="ECO:0007669"/>
    <property type="project" value="InterPro"/>
</dbReference>
<dbReference type="PANTHER" id="PTHR11654">
    <property type="entry name" value="OLIGOPEPTIDE TRANSPORTER-RELATED"/>
    <property type="match status" value="1"/>
</dbReference>
<evidence type="ECO:0000256" key="4">
    <source>
        <dbReference type="ARBA" id="ARBA00022989"/>
    </source>
</evidence>
<dbReference type="GO" id="GO:0022857">
    <property type="term" value="F:transmembrane transporter activity"/>
    <property type="evidence" value="ECO:0000318"/>
    <property type="project" value="GO_Central"/>
</dbReference>
<comment type="similarity">
    <text evidence="2 6">Belongs to the major facilitator superfamily. Proton-dependent oligopeptide transporter (POT/PTR) (TC 2.A.17) family.</text>
</comment>
<dbReference type="InterPro" id="IPR036259">
    <property type="entry name" value="MFS_trans_sf"/>
</dbReference>
<evidence type="ECO:0000256" key="6">
    <source>
        <dbReference type="RuleBase" id="RU003755"/>
    </source>
</evidence>
<feature type="transmembrane region" description="Helical" evidence="7">
    <location>
        <begin position="170"/>
        <end position="193"/>
    </location>
</feature>
<protein>
    <submittedName>
        <fullName evidence="8">Peptide transporter</fullName>
    </submittedName>
</protein>
<evidence type="ECO:0000256" key="5">
    <source>
        <dbReference type="ARBA" id="ARBA00023136"/>
    </source>
</evidence>
<dbReference type="OrthoDB" id="8904098at2759"/>
<dbReference type="EMBL" id="DF237006">
    <property type="protein sequence ID" value="GAQ80562.1"/>
    <property type="molecule type" value="Genomic_DNA"/>
</dbReference>
<feature type="transmembrane region" description="Helical" evidence="7">
    <location>
        <begin position="483"/>
        <end position="506"/>
    </location>
</feature>
<sequence>MEPWEMEAGMDGPRKKGNPIRVMPFILANEFCERLAYYGISTNLVNYLIVVLHKGNGSAATAVTNWSGTCYITPLIGAFLADAYWGRFLTILVFSVIYFVGMVLLTVDAAVPSLHPSADSSGATAAQTGLFFLALYIIALGTGGIKPCVSSFGADQFDERNPREKKQKSAFFNWFYFSINVGALISSSILVWVQERISWAWGFGIPAAAMGVAIVSFFVATPWYRKLPPGGSPLTRVAQVLTATAANWRLKTPADPDELYEVEGPASAIRGSRKIKHTNELTFLDKAAIVPAGAAAPGARSPWKVSAVEEVKLVVRLLPIWGTTIAFSTVYAQMSTLFVVQGGTMDTSMGPHFNIPAASLSIFDTLSVIVCVPLYDALFVPIMRRFTGNPRGVTMTWRMGIGLFISCLSMAAAAILEAVRLHVVHSRNLTDVDPSVQPVPISIFWQIPQYFLVGAAEVFTFIGQLEFFYDQAPDAMRSLASALSLTTIALGNYLSSLLVTIITSATRRGGSPGWIPDNLNRGRIDLFFTVLLALSAVNLGLYVLAAHAYKYKQVQEIYPPGTEGDDREVAELDKDAARLAAGFRAPLPPHTAFGEASGNEGK</sequence>
<dbReference type="PROSITE" id="PS01022">
    <property type="entry name" value="PTR2_1"/>
    <property type="match status" value="1"/>
</dbReference>
<feature type="transmembrane region" description="Helical" evidence="7">
    <location>
        <begin position="88"/>
        <end position="110"/>
    </location>
</feature>
<dbReference type="GO" id="GO:0016020">
    <property type="term" value="C:membrane"/>
    <property type="evidence" value="ECO:0000318"/>
    <property type="project" value="GO_Central"/>
</dbReference>
<evidence type="ECO:0000313" key="9">
    <source>
        <dbReference type="Proteomes" id="UP000054558"/>
    </source>
</evidence>
<keyword evidence="3 6" id="KW-0812">Transmembrane</keyword>
<feature type="transmembrane region" description="Helical" evidence="7">
    <location>
        <begin position="443"/>
        <end position="462"/>
    </location>
</feature>
<dbReference type="Gene3D" id="1.20.1250.20">
    <property type="entry name" value="MFS general substrate transporter like domains"/>
    <property type="match status" value="1"/>
</dbReference>
<dbReference type="SUPFAM" id="SSF103473">
    <property type="entry name" value="MFS general substrate transporter"/>
    <property type="match status" value="1"/>
</dbReference>
<dbReference type="OMA" id="EHTKQFR"/>
<dbReference type="Proteomes" id="UP000054558">
    <property type="component" value="Unassembled WGS sequence"/>
</dbReference>
<feature type="transmembrane region" description="Helical" evidence="7">
    <location>
        <begin position="313"/>
        <end position="333"/>
    </location>
</feature>
<reference evidence="8 9" key="1">
    <citation type="journal article" date="2014" name="Nat. Commun.">
        <title>Klebsormidium flaccidum genome reveals primary factors for plant terrestrial adaptation.</title>
        <authorList>
            <person name="Hori K."/>
            <person name="Maruyama F."/>
            <person name="Fujisawa T."/>
            <person name="Togashi T."/>
            <person name="Yamamoto N."/>
            <person name="Seo M."/>
            <person name="Sato S."/>
            <person name="Yamada T."/>
            <person name="Mori H."/>
            <person name="Tajima N."/>
            <person name="Moriyama T."/>
            <person name="Ikeuchi M."/>
            <person name="Watanabe M."/>
            <person name="Wada H."/>
            <person name="Kobayashi K."/>
            <person name="Saito M."/>
            <person name="Masuda T."/>
            <person name="Sasaki-Sekimoto Y."/>
            <person name="Mashiguchi K."/>
            <person name="Awai K."/>
            <person name="Shimojima M."/>
            <person name="Masuda S."/>
            <person name="Iwai M."/>
            <person name="Nobusawa T."/>
            <person name="Narise T."/>
            <person name="Kondo S."/>
            <person name="Saito H."/>
            <person name="Sato R."/>
            <person name="Murakawa M."/>
            <person name="Ihara Y."/>
            <person name="Oshima-Yamada Y."/>
            <person name="Ohtaka K."/>
            <person name="Satoh M."/>
            <person name="Sonobe K."/>
            <person name="Ishii M."/>
            <person name="Ohtani R."/>
            <person name="Kanamori-Sato M."/>
            <person name="Honoki R."/>
            <person name="Miyazaki D."/>
            <person name="Mochizuki H."/>
            <person name="Umetsu J."/>
            <person name="Higashi K."/>
            <person name="Shibata D."/>
            <person name="Kamiya Y."/>
            <person name="Sato N."/>
            <person name="Nakamura Y."/>
            <person name="Tabata S."/>
            <person name="Ida S."/>
            <person name="Kurokawa K."/>
            <person name="Ohta H."/>
        </authorList>
    </citation>
    <scope>NUCLEOTIDE SEQUENCE [LARGE SCALE GENOMIC DNA]</scope>
    <source>
        <strain evidence="8 9">NIES-2285</strain>
    </source>
</reference>
<feature type="transmembrane region" description="Helical" evidence="7">
    <location>
        <begin position="353"/>
        <end position="380"/>
    </location>
</feature>
<evidence type="ECO:0000313" key="8">
    <source>
        <dbReference type="EMBL" id="GAQ80562.1"/>
    </source>
</evidence>
<evidence type="ECO:0000256" key="1">
    <source>
        <dbReference type="ARBA" id="ARBA00004141"/>
    </source>
</evidence>
<dbReference type="AlphaFoldDB" id="A0A0U9HIM1"/>